<gene>
    <name evidence="1" type="ORF">EG244_17635</name>
</gene>
<accession>A0A3P3D9B0</accession>
<organism evidence="1 2">
    <name type="scientific">Falsigemmobacter faecalis</name>
    <dbReference type="NCBI Taxonomy" id="2488730"/>
    <lineage>
        <taxon>Bacteria</taxon>
        <taxon>Pseudomonadati</taxon>
        <taxon>Pseudomonadota</taxon>
        <taxon>Alphaproteobacteria</taxon>
        <taxon>Rhodobacterales</taxon>
        <taxon>Paracoccaceae</taxon>
        <taxon>Falsigemmobacter</taxon>
    </lineage>
</organism>
<dbReference type="AlphaFoldDB" id="A0A3P3D9B0"/>
<evidence type="ECO:0000313" key="1">
    <source>
        <dbReference type="EMBL" id="RRH70032.1"/>
    </source>
</evidence>
<protein>
    <submittedName>
        <fullName evidence="1">Uncharacterized protein</fullName>
    </submittedName>
</protein>
<name>A0A3P3D9B0_9RHOB</name>
<dbReference type="EMBL" id="RRAZ01000038">
    <property type="protein sequence ID" value="RRH70032.1"/>
    <property type="molecule type" value="Genomic_DNA"/>
</dbReference>
<evidence type="ECO:0000313" key="2">
    <source>
        <dbReference type="Proteomes" id="UP000282125"/>
    </source>
</evidence>
<reference evidence="1 2" key="1">
    <citation type="submission" date="2018-11" db="EMBL/GenBank/DDBJ databases">
        <title>Gemmobacter sp. nov., YIM 102744-1 draft genome.</title>
        <authorList>
            <person name="Li G."/>
            <person name="Jiang Y."/>
        </authorList>
    </citation>
    <scope>NUCLEOTIDE SEQUENCE [LARGE SCALE GENOMIC DNA]</scope>
    <source>
        <strain evidence="1 2">YIM 102744-1</strain>
    </source>
</reference>
<comment type="caution">
    <text evidence="1">The sequence shown here is derived from an EMBL/GenBank/DDBJ whole genome shotgun (WGS) entry which is preliminary data.</text>
</comment>
<sequence>MSLIEITNNKAGDITIKIPRGYLRHMVASHNNLPEGSRVTHTKTFSDEVLRQLRSEEEDGSTPLHLMLDEVIEEAIEQGADGVKLGDEE</sequence>
<dbReference type="RefSeq" id="WP_124966493.1">
    <property type="nucleotide sequence ID" value="NZ_RRAZ01000038.1"/>
</dbReference>
<keyword evidence="2" id="KW-1185">Reference proteome</keyword>
<dbReference type="Proteomes" id="UP000282125">
    <property type="component" value="Unassembled WGS sequence"/>
</dbReference>
<proteinExistence type="predicted"/>